<evidence type="ECO:0000256" key="5">
    <source>
        <dbReference type="ARBA" id="ARBA00023242"/>
    </source>
</evidence>
<evidence type="ECO:0000256" key="2">
    <source>
        <dbReference type="ARBA" id="ARBA00022723"/>
    </source>
</evidence>
<evidence type="ECO:0000313" key="6">
    <source>
        <dbReference type="EMBL" id="TEB32875.1"/>
    </source>
</evidence>
<name>A0A4Y7TFB9_COPMI</name>
<evidence type="ECO:0000256" key="3">
    <source>
        <dbReference type="ARBA" id="ARBA00022771"/>
    </source>
</evidence>
<dbReference type="Proteomes" id="UP000298030">
    <property type="component" value="Unassembled WGS sequence"/>
</dbReference>
<comment type="subcellular location">
    <subcellularLocation>
        <location evidence="1">Nucleus</location>
    </subcellularLocation>
</comment>
<evidence type="ECO:0000313" key="7">
    <source>
        <dbReference type="Proteomes" id="UP000298030"/>
    </source>
</evidence>
<proteinExistence type="predicted"/>
<comment type="caution">
    <text evidence="6">The sequence shown here is derived from an EMBL/GenBank/DDBJ whole genome shotgun (WGS) entry which is preliminary data.</text>
</comment>
<dbReference type="EMBL" id="QPFP01000014">
    <property type="protein sequence ID" value="TEB32875.1"/>
    <property type="molecule type" value="Genomic_DNA"/>
</dbReference>
<sequence length="244" mass="27968">RLSKGWDVPIYAFFKPVPEIKEIEMYDKAKKKIVKRWCHEFKCTAQNCLSKGALGRGVRRFLDTDDKTSTSNLRKHAWKCWGKKLVQDAEATKDLQGVRKGLENTRMKDGALTAVFKRVKVSYSHVPHTYEERRVECIRWVAEAMRPCTIVDDRAFQSLMKTGRPTIRIPSSQTVAHDVHFVFERVKARVAKMLKDYDGKLSFATDAWTSPNGKPYVAVTVHFEHEGNPVCMLLDIVEVAEAHS</sequence>
<organism evidence="6 7">
    <name type="scientific">Coprinellus micaceus</name>
    <name type="common">Glistening ink-cap mushroom</name>
    <name type="synonym">Coprinus micaceus</name>
    <dbReference type="NCBI Taxonomy" id="71717"/>
    <lineage>
        <taxon>Eukaryota</taxon>
        <taxon>Fungi</taxon>
        <taxon>Dikarya</taxon>
        <taxon>Basidiomycota</taxon>
        <taxon>Agaricomycotina</taxon>
        <taxon>Agaricomycetes</taxon>
        <taxon>Agaricomycetidae</taxon>
        <taxon>Agaricales</taxon>
        <taxon>Agaricineae</taxon>
        <taxon>Psathyrellaceae</taxon>
        <taxon>Coprinellus</taxon>
    </lineage>
</organism>
<keyword evidence="3" id="KW-0863">Zinc-finger</keyword>
<keyword evidence="5" id="KW-0539">Nucleus</keyword>
<dbReference type="PANTHER" id="PTHR46481:SF10">
    <property type="entry name" value="ZINC FINGER BED DOMAIN-CONTAINING PROTEIN 39"/>
    <property type="match status" value="1"/>
</dbReference>
<dbReference type="GO" id="GO:0005634">
    <property type="term" value="C:nucleus"/>
    <property type="evidence" value="ECO:0007669"/>
    <property type="project" value="UniProtKB-SubCell"/>
</dbReference>
<dbReference type="InterPro" id="IPR052035">
    <property type="entry name" value="ZnF_BED_domain_contain"/>
</dbReference>
<dbReference type="SUPFAM" id="SSF140996">
    <property type="entry name" value="Hermes dimerisation domain"/>
    <property type="match status" value="1"/>
</dbReference>
<gene>
    <name evidence="6" type="ORF">FA13DRAFT_1595398</name>
</gene>
<dbReference type="GO" id="GO:0008270">
    <property type="term" value="F:zinc ion binding"/>
    <property type="evidence" value="ECO:0007669"/>
    <property type="project" value="UniProtKB-KW"/>
</dbReference>
<accession>A0A4Y7TFB9</accession>
<evidence type="ECO:0000256" key="1">
    <source>
        <dbReference type="ARBA" id="ARBA00004123"/>
    </source>
</evidence>
<protein>
    <recommendedName>
        <fullName evidence="8">DUF659 domain-containing protein</fullName>
    </recommendedName>
</protein>
<dbReference type="AlphaFoldDB" id="A0A4Y7TFB9"/>
<reference evidence="6 7" key="1">
    <citation type="journal article" date="2019" name="Nat. Ecol. Evol.">
        <title>Megaphylogeny resolves global patterns of mushroom evolution.</title>
        <authorList>
            <person name="Varga T."/>
            <person name="Krizsan K."/>
            <person name="Foldi C."/>
            <person name="Dima B."/>
            <person name="Sanchez-Garcia M."/>
            <person name="Sanchez-Ramirez S."/>
            <person name="Szollosi G.J."/>
            <person name="Szarkandi J.G."/>
            <person name="Papp V."/>
            <person name="Albert L."/>
            <person name="Andreopoulos W."/>
            <person name="Angelini C."/>
            <person name="Antonin V."/>
            <person name="Barry K.W."/>
            <person name="Bougher N.L."/>
            <person name="Buchanan P."/>
            <person name="Buyck B."/>
            <person name="Bense V."/>
            <person name="Catcheside P."/>
            <person name="Chovatia M."/>
            <person name="Cooper J."/>
            <person name="Damon W."/>
            <person name="Desjardin D."/>
            <person name="Finy P."/>
            <person name="Geml J."/>
            <person name="Haridas S."/>
            <person name="Hughes K."/>
            <person name="Justo A."/>
            <person name="Karasinski D."/>
            <person name="Kautmanova I."/>
            <person name="Kiss B."/>
            <person name="Kocsube S."/>
            <person name="Kotiranta H."/>
            <person name="LaButti K.M."/>
            <person name="Lechner B.E."/>
            <person name="Liimatainen K."/>
            <person name="Lipzen A."/>
            <person name="Lukacs Z."/>
            <person name="Mihaltcheva S."/>
            <person name="Morgado L.N."/>
            <person name="Niskanen T."/>
            <person name="Noordeloos M.E."/>
            <person name="Ohm R.A."/>
            <person name="Ortiz-Santana B."/>
            <person name="Ovrebo C."/>
            <person name="Racz N."/>
            <person name="Riley R."/>
            <person name="Savchenko A."/>
            <person name="Shiryaev A."/>
            <person name="Soop K."/>
            <person name="Spirin V."/>
            <person name="Szebenyi C."/>
            <person name="Tomsovsky M."/>
            <person name="Tulloss R.E."/>
            <person name="Uehling J."/>
            <person name="Grigoriev I.V."/>
            <person name="Vagvolgyi C."/>
            <person name="Papp T."/>
            <person name="Martin F.M."/>
            <person name="Miettinen O."/>
            <person name="Hibbett D.S."/>
            <person name="Nagy L.G."/>
        </authorList>
    </citation>
    <scope>NUCLEOTIDE SEQUENCE [LARGE SCALE GENOMIC DNA]</scope>
    <source>
        <strain evidence="6 7">FP101781</strain>
    </source>
</reference>
<dbReference type="OrthoDB" id="2677917at2759"/>
<keyword evidence="7" id="KW-1185">Reference proteome</keyword>
<evidence type="ECO:0008006" key="8">
    <source>
        <dbReference type="Google" id="ProtNLM"/>
    </source>
</evidence>
<keyword evidence="2" id="KW-0479">Metal-binding</keyword>
<feature type="non-terminal residue" evidence="6">
    <location>
        <position position="244"/>
    </location>
</feature>
<dbReference type="PANTHER" id="PTHR46481">
    <property type="entry name" value="ZINC FINGER BED DOMAIN-CONTAINING PROTEIN 4"/>
    <property type="match status" value="1"/>
</dbReference>
<keyword evidence="4" id="KW-0862">Zinc</keyword>
<evidence type="ECO:0000256" key="4">
    <source>
        <dbReference type="ARBA" id="ARBA00022833"/>
    </source>
</evidence>
<feature type="non-terminal residue" evidence="6">
    <location>
        <position position="1"/>
    </location>
</feature>